<keyword evidence="3" id="KW-1185">Reference proteome</keyword>
<dbReference type="Proteomes" id="UP000703269">
    <property type="component" value="Unassembled WGS sequence"/>
</dbReference>
<proteinExistence type="predicted"/>
<organism evidence="2 3">
    <name type="scientific">Phanerochaete sordida</name>
    <dbReference type="NCBI Taxonomy" id="48140"/>
    <lineage>
        <taxon>Eukaryota</taxon>
        <taxon>Fungi</taxon>
        <taxon>Dikarya</taxon>
        <taxon>Basidiomycota</taxon>
        <taxon>Agaricomycotina</taxon>
        <taxon>Agaricomycetes</taxon>
        <taxon>Polyporales</taxon>
        <taxon>Phanerochaetaceae</taxon>
        <taxon>Phanerochaete</taxon>
    </lineage>
</organism>
<feature type="compositionally biased region" description="Polar residues" evidence="1">
    <location>
        <begin position="71"/>
        <end position="80"/>
    </location>
</feature>
<dbReference type="EMBL" id="BPQB01000028">
    <property type="protein sequence ID" value="GJE92780.1"/>
    <property type="molecule type" value="Genomic_DNA"/>
</dbReference>
<feature type="compositionally biased region" description="Pro residues" evidence="1">
    <location>
        <begin position="8"/>
        <end position="22"/>
    </location>
</feature>
<evidence type="ECO:0000256" key="1">
    <source>
        <dbReference type="SAM" id="MobiDB-lite"/>
    </source>
</evidence>
<evidence type="ECO:0000313" key="2">
    <source>
        <dbReference type="EMBL" id="GJE92780.1"/>
    </source>
</evidence>
<comment type="caution">
    <text evidence="2">The sequence shown here is derived from an EMBL/GenBank/DDBJ whole genome shotgun (WGS) entry which is preliminary data.</text>
</comment>
<reference evidence="2 3" key="1">
    <citation type="submission" date="2021-08" db="EMBL/GenBank/DDBJ databases">
        <title>Draft Genome Sequence of Phanerochaete sordida strain YK-624.</title>
        <authorList>
            <person name="Mori T."/>
            <person name="Dohra H."/>
            <person name="Suzuki T."/>
            <person name="Kawagishi H."/>
            <person name="Hirai H."/>
        </authorList>
    </citation>
    <scope>NUCLEOTIDE SEQUENCE [LARGE SCALE GENOMIC DNA]</scope>
    <source>
        <strain evidence="2 3">YK-624</strain>
    </source>
</reference>
<name>A0A9P3GDJ7_9APHY</name>
<dbReference type="AlphaFoldDB" id="A0A9P3GDJ7"/>
<feature type="compositionally biased region" description="Polar residues" evidence="1">
    <location>
        <begin position="36"/>
        <end position="52"/>
    </location>
</feature>
<gene>
    <name evidence="2" type="ORF">PsYK624_089370</name>
</gene>
<accession>A0A9P3GDJ7</accession>
<feature type="compositionally biased region" description="Basic and acidic residues" evidence="1">
    <location>
        <begin position="87"/>
        <end position="99"/>
    </location>
</feature>
<feature type="region of interest" description="Disordered" evidence="1">
    <location>
        <begin position="132"/>
        <end position="151"/>
    </location>
</feature>
<sequence length="151" mass="16449">MPLFRHNNPPPPPPAQQSPPPGRSRSLFSRNRDPSPTHNQNGYAQNGYTDAGSNDKTRSGGFFGGRRSSSTDRNLQSDPSISAARQKVAEAEARERDADYALGQARAAVRDARSHVGMLEREALEEARRAKMKQAEAKTVSKSARGLGRHG</sequence>
<evidence type="ECO:0000313" key="3">
    <source>
        <dbReference type="Proteomes" id="UP000703269"/>
    </source>
</evidence>
<protein>
    <submittedName>
        <fullName evidence="2">Uncharacterized protein</fullName>
    </submittedName>
</protein>
<dbReference type="OrthoDB" id="3211582at2759"/>
<feature type="region of interest" description="Disordered" evidence="1">
    <location>
        <begin position="1"/>
        <end position="99"/>
    </location>
</feature>